<feature type="compositionally biased region" description="Basic and acidic residues" evidence="1">
    <location>
        <begin position="301"/>
        <end position="311"/>
    </location>
</feature>
<keyword evidence="2" id="KW-0472">Membrane</keyword>
<evidence type="ECO:0000256" key="2">
    <source>
        <dbReference type="SAM" id="Phobius"/>
    </source>
</evidence>
<dbReference type="AlphaFoldDB" id="A0A2T9Y9G0"/>
<dbReference type="STRING" id="133385.A0A2T9Y9G0"/>
<dbReference type="EMBL" id="MBFR01000350">
    <property type="protein sequence ID" value="PVU88965.1"/>
    <property type="molecule type" value="Genomic_DNA"/>
</dbReference>
<comment type="caution">
    <text evidence="3">The sequence shown here is derived from an EMBL/GenBank/DDBJ whole genome shotgun (WGS) entry which is preliminary data.</text>
</comment>
<gene>
    <name evidence="3" type="ORF">BB561_005632</name>
</gene>
<dbReference type="InterPro" id="IPR019188">
    <property type="entry name" value="SNAPC1"/>
</dbReference>
<accession>A0A2T9Y9G0</accession>
<dbReference type="PANTHER" id="PTHR15131">
    <property type="entry name" value="SMALL NUCLEAR RNA ACTIVATING COMPLEX, POLYPEPTIDE 1"/>
    <property type="match status" value="1"/>
</dbReference>
<evidence type="ECO:0000313" key="3">
    <source>
        <dbReference type="EMBL" id="PVU88965.1"/>
    </source>
</evidence>
<dbReference type="GO" id="GO:0042795">
    <property type="term" value="P:snRNA transcription by RNA polymerase II"/>
    <property type="evidence" value="ECO:0007669"/>
    <property type="project" value="TreeGrafter"/>
</dbReference>
<evidence type="ECO:0000313" key="4">
    <source>
        <dbReference type="Proteomes" id="UP000245383"/>
    </source>
</evidence>
<dbReference type="GO" id="GO:0042796">
    <property type="term" value="P:snRNA transcription by RNA polymerase III"/>
    <property type="evidence" value="ECO:0007669"/>
    <property type="project" value="TreeGrafter"/>
</dbReference>
<dbReference type="OrthoDB" id="20127at2759"/>
<organism evidence="3 4">
    <name type="scientific">Smittium simulii</name>
    <dbReference type="NCBI Taxonomy" id="133385"/>
    <lineage>
        <taxon>Eukaryota</taxon>
        <taxon>Fungi</taxon>
        <taxon>Fungi incertae sedis</taxon>
        <taxon>Zoopagomycota</taxon>
        <taxon>Kickxellomycotina</taxon>
        <taxon>Harpellomycetes</taxon>
        <taxon>Harpellales</taxon>
        <taxon>Legeriomycetaceae</taxon>
        <taxon>Smittium</taxon>
    </lineage>
</organism>
<feature type="transmembrane region" description="Helical" evidence="2">
    <location>
        <begin position="76"/>
        <end position="97"/>
    </location>
</feature>
<keyword evidence="4" id="KW-1185">Reference proteome</keyword>
<dbReference type="Pfam" id="PF09808">
    <property type="entry name" value="SNAPC1"/>
    <property type="match status" value="1"/>
</dbReference>
<dbReference type="GO" id="GO:0043565">
    <property type="term" value="F:sequence-specific DNA binding"/>
    <property type="evidence" value="ECO:0007669"/>
    <property type="project" value="TreeGrafter"/>
</dbReference>
<dbReference type="Proteomes" id="UP000245383">
    <property type="component" value="Unassembled WGS sequence"/>
</dbReference>
<dbReference type="GO" id="GO:0019185">
    <property type="term" value="C:snRNA-activating protein complex"/>
    <property type="evidence" value="ECO:0007669"/>
    <property type="project" value="TreeGrafter"/>
</dbReference>
<dbReference type="PANTHER" id="PTHR15131:SF3">
    <property type="entry name" value="SNRNA-ACTIVATING PROTEIN COMPLEX SUBUNIT 1"/>
    <property type="match status" value="1"/>
</dbReference>
<name>A0A2T9Y9G0_9FUNG</name>
<feature type="region of interest" description="Disordered" evidence="1">
    <location>
        <begin position="301"/>
        <end position="345"/>
    </location>
</feature>
<reference evidence="3 4" key="1">
    <citation type="journal article" date="2018" name="MBio">
        <title>Comparative Genomics Reveals the Core Gene Toolbox for the Fungus-Insect Symbiosis.</title>
        <authorList>
            <person name="Wang Y."/>
            <person name="Stata M."/>
            <person name="Wang W."/>
            <person name="Stajich J.E."/>
            <person name="White M.M."/>
            <person name="Moncalvo J.M."/>
        </authorList>
    </citation>
    <scope>NUCLEOTIDE SEQUENCE [LARGE SCALE GENOMIC DNA]</scope>
    <source>
        <strain evidence="3 4">SWE-8-4</strain>
    </source>
</reference>
<protein>
    <submittedName>
        <fullName evidence="3">Uncharacterized protein</fullName>
    </submittedName>
</protein>
<sequence>MKEYFVSNKSGVLLNALKRDVLLLVRLFQKEQSLGFAGFKDIWKRLNFSIIHFAFPEQTSRNSFMRLLYRLVLEHFNPSASVFVNLSVIYTLYLLYFSQPDNMEREMIQLLLCDWYNLCTFYKFCGENEIDDAVYIIERLISQNAFEYSAWIDKRSNILYTDGIVGINRLGTETKHLENKKKRLEDIERKLVGGSFGILENLKFSKRHIELIETYSVTKKLLKSDEDGTKYSHHVDKDAQSPELSSSLDAKASGTHKFAFVDNTDELSSVKQVYANIKELTVNSTLGTISLLEDIDENGKFNEHQSNKKPDLLFGDFTHPENISTDPHKTNQDDQDNDGYSIDQNKDLDAYGATKRDTGGVDYTLNGKSKHSEASFMLECLLVTNAAVMWSKIGISIQLVPIHLLLKYCN</sequence>
<proteinExistence type="predicted"/>
<keyword evidence="2" id="KW-1133">Transmembrane helix</keyword>
<evidence type="ECO:0000256" key="1">
    <source>
        <dbReference type="SAM" id="MobiDB-lite"/>
    </source>
</evidence>
<keyword evidence="2" id="KW-0812">Transmembrane</keyword>